<keyword evidence="1" id="KW-0732">Signal</keyword>
<reference evidence="2" key="1">
    <citation type="submission" date="2020-06" db="EMBL/GenBank/DDBJ databases">
        <title>WGS assembly of Ceratodon purpureus strain R40.</title>
        <authorList>
            <person name="Carey S.B."/>
            <person name="Jenkins J."/>
            <person name="Shu S."/>
            <person name="Lovell J.T."/>
            <person name="Sreedasyam A."/>
            <person name="Maumus F."/>
            <person name="Tiley G.P."/>
            <person name="Fernandez-Pozo N."/>
            <person name="Barry K."/>
            <person name="Chen C."/>
            <person name="Wang M."/>
            <person name="Lipzen A."/>
            <person name="Daum C."/>
            <person name="Saski C.A."/>
            <person name="Payton A.C."/>
            <person name="Mcbreen J.C."/>
            <person name="Conrad R.E."/>
            <person name="Kollar L.M."/>
            <person name="Olsson S."/>
            <person name="Huttunen S."/>
            <person name="Landis J.B."/>
            <person name="Wickett N.J."/>
            <person name="Johnson M.G."/>
            <person name="Rensing S.A."/>
            <person name="Grimwood J."/>
            <person name="Schmutz J."/>
            <person name="Mcdaniel S.F."/>
        </authorList>
    </citation>
    <scope>NUCLEOTIDE SEQUENCE</scope>
    <source>
        <strain evidence="2">R40</strain>
    </source>
</reference>
<evidence type="ECO:0000313" key="2">
    <source>
        <dbReference type="EMBL" id="KAG0573176.1"/>
    </source>
</evidence>
<organism evidence="2 3">
    <name type="scientific">Ceratodon purpureus</name>
    <name type="common">Fire moss</name>
    <name type="synonym">Dicranum purpureum</name>
    <dbReference type="NCBI Taxonomy" id="3225"/>
    <lineage>
        <taxon>Eukaryota</taxon>
        <taxon>Viridiplantae</taxon>
        <taxon>Streptophyta</taxon>
        <taxon>Embryophyta</taxon>
        <taxon>Bryophyta</taxon>
        <taxon>Bryophytina</taxon>
        <taxon>Bryopsida</taxon>
        <taxon>Dicranidae</taxon>
        <taxon>Pseudoditrichales</taxon>
        <taxon>Ditrichaceae</taxon>
        <taxon>Ceratodon</taxon>
    </lineage>
</organism>
<name>A0A8T0HQQ1_CERPU</name>
<evidence type="ECO:0000313" key="3">
    <source>
        <dbReference type="Proteomes" id="UP000822688"/>
    </source>
</evidence>
<sequence>MFLVVFLSNAVLGIRSRDRAGLCDVVNTCRAKCNGVWLHKPNDPSVHNDNGLRRVIAYLLGHSFRN</sequence>
<keyword evidence="3" id="KW-1185">Reference proteome</keyword>
<proteinExistence type="predicted"/>
<comment type="caution">
    <text evidence="2">The sequence shown here is derived from an EMBL/GenBank/DDBJ whole genome shotgun (WGS) entry which is preliminary data.</text>
</comment>
<gene>
    <name evidence="2" type="ORF">KC19_VG154900</name>
</gene>
<dbReference type="Proteomes" id="UP000822688">
    <property type="component" value="Chromosome V"/>
</dbReference>
<accession>A0A8T0HQQ1</accession>
<evidence type="ECO:0008006" key="4">
    <source>
        <dbReference type="Google" id="ProtNLM"/>
    </source>
</evidence>
<evidence type="ECO:0000256" key="1">
    <source>
        <dbReference type="SAM" id="SignalP"/>
    </source>
</evidence>
<feature type="chain" id="PRO_5035888596" description="Secreted protein" evidence="1">
    <location>
        <begin position="17"/>
        <end position="66"/>
    </location>
</feature>
<feature type="signal peptide" evidence="1">
    <location>
        <begin position="1"/>
        <end position="16"/>
    </location>
</feature>
<protein>
    <recommendedName>
        <fullName evidence="4">Secreted protein</fullName>
    </recommendedName>
</protein>
<dbReference type="EMBL" id="CM026426">
    <property type="protein sequence ID" value="KAG0573176.1"/>
    <property type="molecule type" value="Genomic_DNA"/>
</dbReference>
<dbReference type="AlphaFoldDB" id="A0A8T0HQQ1"/>